<keyword evidence="3" id="KW-1185">Reference proteome</keyword>
<evidence type="ECO:0000313" key="2">
    <source>
        <dbReference type="EMBL" id="KEQ93578.1"/>
    </source>
</evidence>
<feature type="compositionally biased region" description="Basic and acidic residues" evidence="1">
    <location>
        <begin position="63"/>
        <end position="75"/>
    </location>
</feature>
<organism evidence="2 3">
    <name type="scientific">Aureobasidium subglaciale (strain EXF-2481)</name>
    <name type="common">Aureobasidium pullulans var. subglaciale</name>
    <dbReference type="NCBI Taxonomy" id="1043005"/>
    <lineage>
        <taxon>Eukaryota</taxon>
        <taxon>Fungi</taxon>
        <taxon>Dikarya</taxon>
        <taxon>Ascomycota</taxon>
        <taxon>Pezizomycotina</taxon>
        <taxon>Dothideomycetes</taxon>
        <taxon>Dothideomycetidae</taxon>
        <taxon>Dothideales</taxon>
        <taxon>Saccotheciaceae</taxon>
        <taxon>Aureobasidium</taxon>
    </lineage>
</organism>
<dbReference type="Gene3D" id="3.40.50.150">
    <property type="entry name" value="Vaccinia Virus protein VP39"/>
    <property type="match status" value="1"/>
</dbReference>
<sequence length="702" mass="79320">MSPPITRAAAIASGLAKVARAAEKKGTRSKQAQVAAAVSQLKKVKKPKKASVPDEAPNEAPNDEPRAKDVSETPRYKNLASYRNRYTYYPHQDFPLGDTLAKTLGRHKPVGPAGKDKYPDTVDVVSPALCDDILNYLGPDLDKYKGCDIIDIHPGACLWSQKIHHYLKPRRHVLLEPDERYLDDFINPLLEQKDSAYRHTTLSGAHPKDYFETYDKIFNDHLLPKRDPLPANDPRLREPNNSLLVIGSLVRRYGGVRQTSNAVHFPNLILLQMAEFAQTNNMFQRYGLVRALLWTPDEIKATVMPDSILTRLGYSINLESAFDLAEVVNGDRSQLSRTDAMKRILFARQRQHELDLWGARKVLARMEENNMALPEHRRPELHKKALEADDESLDAYNPVRLPEAGPIQELMARHEDHLKKLEQIAALPQKQSVQTMARHEESLRKLEQTATLPQKQGIQIIRDLKPKCKLTSTSQAALTEMEQHFCRLYLDVWGVQIALEQDFAAKKANMTEDTLAGLESRLLATSDQLTGMLGKLVRNSQKRKTITIMLSEIFALCKARPAMAWDRRPYEAIVAKEEEFWPRFPMQLLDLKPRQEALGDDLMGTTESDQIRRGLAKSLFTHSAVPLVESIDRLGPGAREFLVVPAFKDALLGGRLDPKLLLTRDITFELLNALTRAYIEWPFRPEGLDAIETKAIEAGASV</sequence>
<dbReference type="RefSeq" id="XP_013341964.1">
    <property type="nucleotide sequence ID" value="XM_013486510.1"/>
</dbReference>
<feature type="region of interest" description="Disordered" evidence="1">
    <location>
        <begin position="23"/>
        <end position="76"/>
    </location>
</feature>
<dbReference type="Proteomes" id="UP000030641">
    <property type="component" value="Unassembled WGS sequence"/>
</dbReference>
<evidence type="ECO:0000256" key="1">
    <source>
        <dbReference type="SAM" id="MobiDB-lite"/>
    </source>
</evidence>
<evidence type="ECO:0000313" key="3">
    <source>
        <dbReference type="Proteomes" id="UP000030641"/>
    </source>
</evidence>
<dbReference type="OMA" id="VDILDLW"/>
<name>A0A074Y723_AURSE</name>
<proteinExistence type="predicted"/>
<accession>A0A074Y723</accession>
<dbReference type="InterPro" id="IPR023165">
    <property type="entry name" value="rRNA_Ade_diMease-like_C"/>
</dbReference>
<dbReference type="AlphaFoldDB" id="A0A074Y723"/>
<gene>
    <name evidence="2" type="ORF">AUEXF2481DRAFT_6649</name>
</gene>
<protein>
    <submittedName>
        <fullName evidence="2">Uncharacterized protein</fullName>
    </submittedName>
</protein>
<dbReference type="HOGENOM" id="CLU_014537_1_0_1"/>
<feature type="compositionally biased region" description="Low complexity" evidence="1">
    <location>
        <begin position="29"/>
        <end position="41"/>
    </location>
</feature>
<dbReference type="OrthoDB" id="16079at2759"/>
<dbReference type="GeneID" id="25370253"/>
<dbReference type="InterPro" id="IPR029063">
    <property type="entry name" value="SAM-dependent_MTases_sf"/>
</dbReference>
<reference evidence="2 3" key="1">
    <citation type="journal article" date="2014" name="BMC Genomics">
        <title>Genome sequencing of four Aureobasidium pullulans varieties: biotechnological potential, stress tolerance, and description of new species.</title>
        <authorList>
            <person name="Gostin Ar C."/>
            <person name="Ohm R.A."/>
            <person name="Kogej T."/>
            <person name="Sonjak S."/>
            <person name="Turk M."/>
            <person name="Zajc J."/>
            <person name="Zalar P."/>
            <person name="Grube M."/>
            <person name="Sun H."/>
            <person name="Han J."/>
            <person name="Sharma A."/>
            <person name="Chiniquy J."/>
            <person name="Ngan C.Y."/>
            <person name="Lipzen A."/>
            <person name="Barry K."/>
            <person name="Grigoriev I.V."/>
            <person name="Gunde-Cimerman N."/>
        </authorList>
    </citation>
    <scope>NUCLEOTIDE SEQUENCE [LARGE SCALE GENOMIC DNA]</scope>
    <source>
        <strain evidence="2 3">EXF-2481</strain>
    </source>
</reference>
<dbReference type="Gene3D" id="1.10.8.100">
    <property type="entry name" value="Ribosomal RNA adenine dimethylase-like, domain 2"/>
    <property type="match status" value="1"/>
</dbReference>
<dbReference type="InParanoid" id="A0A074Y723"/>
<dbReference type="EMBL" id="KL584765">
    <property type="protein sequence ID" value="KEQ93578.1"/>
    <property type="molecule type" value="Genomic_DNA"/>
</dbReference>